<proteinExistence type="predicted"/>
<evidence type="ECO:0000313" key="3">
    <source>
        <dbReference type="Proteomes" id="UP000219972"/>
    </source>
</evidence>
<sequence>MNSQNSIRSDQWRKHLATWGNRLAANIEIAERGRARQATTKPGAHVVCAVEDFETIGEAVRQRLSKSFTVTYSCLWTQYENLGGDPAVEICPIFRSFHDKEPNDGYRLISVASCAGSVVPLRAMIVHMALEERFSRFHSIDVICPSAPRNALDSLRRELPDLLGPLVTWSNFVPYPVLDVSGYGSLLGGDTPSDLVGLGDPKDREYFTPAEIQRRIDLRPRRRRPPPTSDHDPQTPKF</sequence>
<dbReference type="RefSeq" id="WP_097543953.1">
    <property type="nucleotide sequence ID" value="NZ_NWSL01000014.1"/>
</dbReference>
<comment type="caution">
    <text evidence="2">The sequence shown here is derived from an EMBL/GenBank/DDBJ whole genome shotgun (WGS) entry which is preliminary data.</text>
</comment>
<name>A0ABX4J5P3_9HYPH</name>
<reference evidence="2 3" key="1">
    <citation type="submission" date="2017-09" db="EMBL/GenBank/DDBJ databases">
        <title>Comparative genomics of rhizobia isolated from Phaseolus vulgaris in China.</title>
        <authorList>
            <person name="Tong W."/>
        </authorList>
    </citation>
    <scope>NUCLEOTIDE SEQUENCE [LARGE SCALE GENOMIC DNA]</scope>
    <source>
        <strain evidence="2 3">Y27</strain>
    </source>
</reference>
<keyword evidence="3" id="KW-1185">Reference proteome</keyword>
<protein>
    <submittedName>
        <fullName evidence="2">Uncharacterized protein</fullName>
    </submittedName>
</protein>
<accession>A0ABX4J5P3</accession>
<gene>
    <name evidence="2" type="ORF">CO662_21965</name>
</gene>
<organism evidence="2 3">
    <name type="scientific">Rhizobium anhuiense</name>
    <dbReference type="NCBI Taxonomy" id="1184720"/>
    <lineage>
        <taxon>Bacteria</taxon>
        <taxon>Pseudomonadati</taxon>
        <taxon>Pseudomonadota</taxon>
        <taxon>Alphaproteobacteria</taxon>
        <taxon>Hyphomicrobiales</taxon>
        <taxon>Rhizobiaceae</taxon>
        <taxon>Rhizobium/Agrobacterium group</taxon>
        <taxon>Rhizobium</taxon>
    </lineage>
</organism>
<dbReference type="EMBL" id="NWSL01000014">
    <property type="protein sequence ID" value="PDS49741.1"/>
    <property type="molecule type" value="Genomic_DNA"/>
</dbReference>
<feature type="region of interest" description="Disordered" evidence="1">
    <location>
        <begin position="194"/>
        <end position="238"/>
    </location>
</feature>
<evidence type="ECO:0000313" key="2">
    <source>
        <dbReference type="EMBL" id="PDS49741.1"/>
    </source>
</evidence>
<feature type="compositionally biased region" description="Basic and acidic residues" evidence="1">
    <location>
        <begin position="200"/>
        <end position="219"/>
    </location>
</feature>
<dbReference type="Proteomes" id="UP000219972">
    <property type="component" value="Unassembled WGS sequence"/>
</dbReference>
<evidence type="ECO:0000256" key="1">
    <source>
        <dbReference type="SAM" id="MobiDB-lite"/>
    </source>
</evidence>
<feature type="compositionally biased region" description="Basic and acidic residues" evidence="1">
    <location>
        <begin position="229"/>
        <end position="238"/>
    </location>
</feature>